<keyword evidence="2" id="KW-0119">Carbohydrate metabolism</keyword>
<accession>A0A1G2QL74</accession>
<dbReference type="GO" id="GO:0005975">
    <property type="term" value="P:carbohydrate metabolic process"/>
    <property type="evidence" value="ECO:0007669"/>
    <property type="project" value="InterPro"/>
</dbReference>
<evidence type="ECO:0000256" key="1">
    <source>
        <dbReference type="ARBA" id="ARBA00006821"/>
    </source>
</evidence>
<dbReference type="EMBL" id="MHTL01000003">
    <property type="protein sequence ID" value="OHA61228.1"/>
    <property type="molecule type" value="Genomic_DNA"/>
</dbReference>
<gene>
    <name evidence="4" type="ORF">A2569_00190</name>
</gene>
<dbReference type="AlphaFoldDB" id="A0A1G2QL74"/>
<comment type="similarity">
    <text evidence="1">Belongs to the glycosyl hydrolase 57 family.</text>
</comment>
<evidence type="ECO:0000259" key="3">
    <source>
        <dbReference type="Pfam" id="PF03065"/>
    </source>
</evidence>
<dbReference type="Proteomes" id="UP000177090">
    <property type="component" value="Unassembled WGS sequence"/>
</dbReference>
<sequence>MASVCFYFQVHQPWRVKRFRIFDIGHGGRYFDDHSKTNLNNEKIFRKVAEKSYLPANEVMLSLLTTHPEFRISYSLSGVLMEQMESFGPDVLDSFQRLVDTGRAELLSETYYHSLSFLYSREEFAEQVKLHRDKVRSLFGVTPKVFRNTELIFNNDLAQAVAELGYSAVLAEGADHVLGWRSPNFLYTPKGAGGIKLLLKNYKLSDDIAFRFGERSWKEFPLTAPKFAQWVNAINGNGNVVNLFMDYETFGEHQWEDTGIFKFMESLPREILKHPDNDFVTVSEAAERYAPVAELDIPHYVSWADTERDLSAWLSNEIQHDAISKLYALEGEVKGSGNRRLVEDWRRLTTSDHFYYMCTKWWNDGDVHKYFNPYESPYDAFISYMNVLEDLKLRLAAK</sequence>
<reference evidence="4 5" key="1">
    <citation type="journal article" date="2016" name="Nat. Commun.">
        <title>Thousands of microbial genomes shed light on interconnected biogeochemical processes in an aquifer system.</title>
        <authorList>
            <person name="Anantharaman K."/>
            <person name="Brown C.T."/>
            <person name="Hug L.A."/>
            <person name="Sharon I."/>
            <person name="Castelle C.J."/>
            <person name="Probst A.J."/>
            <person name="Thomas B.C."/>
            <person name="Singh A."/>
            <person name="Wilkins M.J."/>
            <person name="Karaoz U."/>
            <person name="Brodie E.L."/>
            <person name="Williams K.H."/>
            <person name="Hubbard S.S."/>
            <person name="Banfield J.F."/>
        </authorList>
    </citation>
    <scope>NUCLEOTIDE SEQUENCE [LARGE SCALE GENOMIC DNA]</scope>
</reference>
<dbReference type="STRING" id="1802440.A2569_00190"/>
<dbReference type="InterPro" id="IPR052046">
    <property type="entry name" value="GH57_Enzymes"/>
</dbReference>
<organism evidence="4 5">
    <name type="scientific">Candidatus Vogelbacteria bacterium RIFOXYD1_FULL_51_18</name>
    <dbReference type="NCBI Taxonomy" id="1802440"/>
    <lineage>
        <taxon>Bacteria</taxon>
        <taxon>Candidatus Vogeliibacteriota</taxon>
    </lineage>
</organism>
<dbReference type="Pfam" id="PF03065">
    <property type="entry name" value="Glyco_hydro_57"/>
    <property type="match status" value="1"/>
</dbReference>
<name>A0A1G2QL74_9BACT</name>
<evidence type="ECO:0000313" key="5">
    <source>
        <dbReference type="Proteomes" id="UP000177090"/>
    </source>
</evidence>
<dbReference type="SUPFAM" id="SSF88713">
    <property type="entry name" value="Glycoside hydrolase/deacetylase"/>
    <property type="match status" value="1"/>
</dbReference>
<protein>
    <submittedName>
        <fullName evidence="4">Alpha-amylase</fullName>
    </submittedName>
</protein>
<feature type="domain" description="Glycoside hydrolase family 57 N-terminal" evidence="3">
    <location>
        <begin position="6"/>
        <end position="298"/>
    </location>
</feature>
<evidence type="ECO:0000256" key="2">
    <source>
        <dbReference type="ARBA" id="ARBA00023277"/>
    </source>
</evidence>
<dbReference type="Gene3D" id="3.20.110.20">
    <property type="match status" value="1"/>
</dbReference>
<dbReference type="PANTHER" id="PTHR36306">
    <property type="entry name" value="ALPHA-AMYLASE-RELATED-RELATED"/>
    <property type="match status" value="1"/>
</dbReference>
<dbReference type="InterPro" id="IPR004300">
    <property type="entry name" value="Glyco_hydro_57_N"/>
</dbReference>
<evidence type="ECO:0000313" key="4">
    <source>
        <dbReference type="EMBL" id="OHA61228.1"/>
    </source>
</evidence>
<dbReference type="CDD" id="cd10795">
    <property type="entry name" value="GH57N_MJA1_like"/>
    <property type="match status" value="1"/>
</dbReference>
<dbReference type="GO" id="GO:0003824">
    <property type="term" value="F:catalytic activity"/>
    <property type="evidence" value="ECO:0007669"/>
    <property type="project" value="InterPro"/>
</dbReference>
<comment type="caution">
    <text evidence="4">The sequence shown here is derived from an EMBL/GenBank/DDBJ whole genome shotgun (WGS) entry which is preliminary data.</text>
</comment>
<proteinExistence type="inferred from homology"/>
<dbReference type="PANTHER" id="PTHR36306:SF1">
    <property type="entry name" value="ALPHA-AMYLASE-RELATED"/>
    <property type="match status" value="1"/>
</dbReference>
<dbReference type="InterPro" id="IPR011330">
    <property type="entry name" value="Glyco_hydro/deAcase_b/a-brl"/>
</dbReference>